<dbReference type="PANTHER" id="PTHR12788:SF10">
    <property type="entry name" value="PROTEIN-TYROSINE SULFOTRANSFERASE"/>
    <property type="match status" value="1"/>
</dbReference>
<dbReference type="InterPro" id="IPR019734">
    <property type="entry name" value="TPR_rpt"/>
</dbReference>
<protein>
    <recommendedName>
        <fullName evidence="4">Sulfotransferase</fullName>
    </recommendedName>
</protein>
<dbReference type="InterPro" id="IPR027417">
    <property type="entry name" value="P-loop_NTPase"/>
</dbReference>
<gene>
    <name evidence="2" type="ORF">ARC78_02030</name>
</gene>
<dbReference type="Pfam" id="PF13432">
    <property type="entry name" value="TPR_16"/>
    <property type="match status" value="1"/>
</dbReference>
<dbReference type="SMART" id="SM00028">
    <property type="entry name" value="TPR"/>
    <property type="match status" value="6"/>
</dbReference>
<evidence type="ECO:0000313" key="2">
    <source>
        <dbReference type="EMBL" id="KRG38486.1"/>
    </source>
</evidence>
<reference evidence="2 3" key="1">
    <citation type="submission" date="2015-10" db="EMBL/GenBank/DDBJ databases">
        <title>Genome sequencing and analysis of members of genus Stenotrophomonas.</title>
        <authorList>
            <person name="Patil P.P."/>
            <person name="Midha S."/>
            <person name="Patil P.B."/>
        </authorList>
    </citation>
    <scope>NUCLEOTIDE SEQUENCE [LARGE SCALE GENOMIC DNA]</scope>
    <source>
        <strain evidence="2 3">JCM 9942</strain>
    </source>
</reference>
<dbReference type="InterPro" id="IPR011990">
    <property type="entry name" value="TPR-like_helical_dom_sf"/>
</dbReference>
<dbReference type="PANTHER" id="PTHR12788">
    <property type="entry name" value="PROTEIN-TYROSINE SULFOTRANSFERASE 2"/>
    <property type="match status" value="1"/>
</dbReference>
<dbReference type="Pfam" id="PF14559">
    <property type="entry name" value="TPR_19"/>
    <property type="match status" value="1"/>
</dbReference>
<dbReference type="SUPFAM" id="SSF48452">
    <property type="entry name" value="TPR-like"/>
    <property type="match status" value="1"/>
</dbReference>
<keyword evidence="1" id="KW-0808">Transferase</keyword>
<dbReference type="SUPFAM" id="SSF52540">
    <property type="entry name" value="P-loop containing nucleoside triphosphate hydrolases"/>
    <property type="match status" value="1"/>
</dbReference>
<proteinExistence type="predicted"/>
<dbReference type="Gene3D" id="3.40.50.300">
    <property type="entry name" value="P-loop containing nucleotide triphosphate hydrolases"/>
    <property type="match status" value="1"/>
</dbReference>
<dbReference type="GO" id="GO:0008476">
    <property type="term" value="F:protein-tyrosine sulfotransferase activity"/>
    <property type="evidence" value="ECO:0007669"/>
    <property type="project" value="InterPro"/>
</dbReference>
<dbReference type="Proteomes" id="UP000050836">
    <property type="component" value="Unassembled WGS sequence"/>
</dbReference>
<dbReference type="InterPro" id="IPR026634">
    <property type="entry name" value="TPST-like"/>
</dbReference>
<dbReference type="EMBL" id="LLXS01000056">
    <property type="protein sequence ID" value="KRG38486.1"/>
    <property type="molecule type" value="Genomic_DNA"/>
</dbReference>
<dbReference type="OrthoDB" id="9766687at2"/>
<dbReference type="AlphaFoldDB" id="A0A0Q9ZZX7"/>
<evidence type="ECO:0000256" key="1">
    <source>
        <dbReference type="ARBA" id="ARBA00022679"/>
    </source>
</evidence>
<organism evidence="2 3">
    <name type="scientific">Stenotrophomonas pictorum JCM 9942</name>
    <dbReference type="NCBI Taxonomy" id="1236960"/>
    <lineage>
        <taxon>Bacteria</taxon>
        <taxon>Pseudomonadati</taxon>
        <taxon>Pseudomonadota</taxon>
        <taxon>Gammaproteobacteria</taxon>
        <taxon>Lysobacterales</taxon>
        <taxon>Lysobacteraceae</taxon>
        <taxon>Stenotrophomonas</taxon>
    </lineage>
</organism>
<sequence length="609" mass="67956">MAVVQIQLAQALDYLNRGQPRQAAALMRQLLELTPDSVQGLQVLALAMAQQGEAGTARQLLDRATRLQPQSSELWINLGNACLECRDHAGADLAFQRARALGSQTVACWLGQGLACLALHRFVEANDWLARAFATEPDADDVRLAYAQSLSELERFDALVQCLDGVNEAGLNAEQQRVLAWLWAQAGREQQALAFYRRLLQQAPGDHESRIRLALLLERLNRIPEAATVIDPIEPEAAASDAGMFALASARVSRRLGDAGAAIARLMPVLSRELPAAMRAQLQFELAKCHDMQGAVDDAMAALAHAHDAAGAAFLERLPDTRPPAPLGWLQQRMRHPAPVSWQAQVEDAAPVDPVFLVGFPRSGTTLLERMLDAHPQLDVLDERPALEVAIEQLRNDAHWRDSDLDHSLAALRPAQIVQARQCYWSEVRRHVQPQHRLVDKYPLTMTRLPYVARLFPQSDWLLLLRHPCDCVLSCHMQAFGMNGGALAFASLESTARTYAAVMAWWEAQRQRVPVRVHVLRYEDLVHDVPARLEALMGFLSLSMAPEQLASHRASATRTRRINTPSYAQVIQPVNANAIDRWKRYRAHFSDATLATLAPWVERYGYRWD</sequence>
<name>A0A0Q9ZZX7_9GAMM</name>
<dbReference type="Pfam" id="PF13469">
    <property type="entry name" value="Sulfotransfer_3"/>
    <property type="match status" value="1"/>
</dbReference>
<accession>A0A0Q9ZZX7</accession>
<evidence type="ECO:0000313" key="3">
    <source>
        <dbReference type="Proteomes" id="UP000050836"/>
    </source>
</evidence>
<evidence type="ECO:0008006" key="4">
    <source>
        <dbReference type="Google" id="ProtNLM"/>
    </source>
</evidence>
<keyword evidence="3" id="KW-1185">Reference proteome</keyword>
<dbReference type="Gene3D" id="1.25.40.10">
    <property type="entry name" value="Tetratricopeptide repeat domain"/>
    <property type="match status" value="2"/>
</dbReference>
<comment type="caution">
    <text evidence="2">The sequence shown here is derived from an EMBL/GenBank/DDBJ whole genome shotgun (WGS) entry which is preliminary data.</text>
</comment>